<dbReference type="Proteomes" id="UP000015105">
    <property type="component" value="Chromosome 3D"/>
</dbReference>
<evidence type="ECO:0000313" key="2">
    <source>
        <dbReference type="Proteomes" id="UP000015105"/>
    </source>
</evidence>
<evidence type="ECO:0000313" key="1">
    <source>
        <dbReference type="EnsemblPlants" id="AET3Gv20243200.18"/>
    </source>
</evidence>
<accession>A0A453E777</accession>
<dbReference type="PANTHER" id="PTHR31973:SF195">
    <property type="entry name" value="MUDR FAMILY TRANSPOSASE"/>
    <property type="match status" value="1"/>
</dbReference>
<evidence type="ECO:0008006" key="3">
    <source>
        <dbReference type="Google" id="ProtNLM"/>
    </source>
</evidence>
<reference evidence="1" key="5">
    <citation type="journal article" date="2021" name="G3 (Bethesda)">
        <title>Aegilops tauschii genome assembly Aet v5.0 features greater sequence contiguity and improved annotation.</title>
        <authorList>
            <person name="Wang L."/>
            <person name="Zhu T."/>
            <person name="Rodriguez J.C."/>
            <person name="Deal K.R."/>
            <person name="Dubcovsky J."/>
            <person name="McGuire P.E."/>
            <person name="Lux T."/>
            <person name="Spannagl M."/>
            <person name="Mayer K.F.X."/>
            <person name="Baldrich P."/>
            <person name="Meyers B.C."/>
            <person name="Huo N."/>
            <person name="Gu Y.Q."/>
            <person name="Zhou H."/>
            <person name="Devos K.M."/>
            <person name="Bennetzen J.L."/>
            <person name="Unver T."/>
            <person name="Budak H."/>
            <person name="Gulick P.J."/>
            <person name="Galiba G."/>
            <person name="Kalapos B."/>
            <person name="Nelson D.R."/>
            <person name="Li P."/>
            <person name="You F.M."/>
            <person name="Luo M.C."/>
            <person name="Dvorak J."/>
        </authorList>
    </citation>
    <scope>NUCLEOTIDE SEQUENCE [LARGE SCALE GENOMIC DNA]</scope>
    <source>
        <strain evidence="1">cv. AL8/78</strain>
    </source>
</reference>
<protein>
    <recommendedName>
        <fullName evidence="3">Polyprotein</fullName>
    </recommendedName>
</protein>
<sequence length="176" mass="19843">KHKCSSTGRIKNSMTSQGWVAQRTVPLIQSDPTIGCKELLENLQDTYGTTTDYHTVWKGKDIAQKEIYGSMRQSFQYLFNFEAEVEKRSPGNIVEVDMKMVHAPQLEVVVTPNRHTITMPLNLQGSPNPVTRRMLAMALADEASQQPTPTVKDTTMAYDMASTSKARKLTPKRRKI</sequence>
<name>A0A453E777_AEGTS</name>
<dbReference type="PANTHER" id="PTHR31973">
    <property type="entry name" value="POLYPROTEIN, PUTATIVE-RELATED"/>
    <property type="match status" value="1"/>
</dbReference>
<dbReference type="AlphaFoldDB" id="A0A453E777"/>
<dbReference type="EnsemblPlants" id="AET3Gv20243200.18">
    <property type="protein sequence ID" value="AET3Gv20243200.18"/>
    <property type="gene ID" value="AET3Gv20243200"/>
</dbReference>
<proteinExistence type="predicted"/>
<reference evidence="1" key="4">
    <citation type="submission" date="2019-03" db="UniProtKB">
        <authorList>
            <consortium name="EnsemblPlants"/>
        </authorList>
    </citation>
    <scope>IDENTIFICATION</scope>
</reference>
<organism evidence="1 2">
    <name type="scientific">Aegilops tauschii subsp. strangulata</name>
    <name type="common">Goatgrass</name>
    <dbReference type="NCBI Taxonomy" id="200361"/>
    <lineage>
        <taxon>Eukaryota</taxon>
        <taxon>Viridiplantae</taxon>
        <taxon>Streptophyta</taxon>
        <taxon>Embryophyta</taxon>
        <taxon>Tracheophyta</taxon>
        <taxon>Spermatophyta</taxon>
        <taxon>Magnoliopsida</taxon>
        <taxon>Liliopsida</taxon>
        <taxon>Poales</taxon>
        <taxon>Poaceae</taxon>
        <taxon>BOP clade</taxon>
        <taxon>Pooideae</taxon>
        <taxon>Triticodae</taxon>
        <taxon>Triticeae</taxon>
        <taxon>Triticinae</taxon>
        <taxon>Aegilops</taxon>
    </lineage>
</organism>
<reference evidence="1" key="3">
    <citation type="journal article" date="2017" name="Nature">
        <title>Genome sequence of the progenitor of the wheat D genome Aegilops tauschii.</title>
        <authorList>
            <person name="Luo M.C."/>
            <person name="Gu Y.Q."/>
            <person name="Puiu D."/>
            <person name="Wang H."/>
            <person name="Twardziok S.O."/>
            <person name="Deal K.R."/>
            <person name="Huo N."/>
            <person name="Zhu T."/>
            <person name="Wang L."/>
            <person name="Wang Y."/>
            <person name="McGuire P.E."/>
            <person name="Liu S."/>
            <person name="Long H."/>
            <person name="Ramasamy R.K."/>
            <person name="Rodriguez J.C."/>
            <person name="Van S.L."/>
            <person name="Yuan L."/>
            <person name="Wang Z."/>
            <person name="Xia Z."/>
            <person name="Xiao L."/>
            <person name="Anderson O.D."/>
            <person name="Ouyang S."/>
            <person name="Liang Y."/>
            <person name="Zimin A.V."/>
            <person name="Pertea G."/>
            <person name="Qi P."/>
            <person name="Bennetzen J.L."/>
            <person name="Dai X."/>
            <person name="Dawson M.W."/>
            <person name="Muller H.G."/>
            <person name="Kugler K."/>
            <person name="Rivarola-Duarte L."/>
            <person name="Spannagl M."/>
            <person name="Mayer K.F.X."/>
            <person name="Lu F.H."/>
            <person name="Bevan M.W."/>
            <person name="Leroy P."/>
            <person name="Li P."/>
            <person name="You F.M."/>
            <person name="Sun Q."/>
            <person name="Liu Z."/>
            <person name="Lyons E."/>
            <person name="Wicker T."/>
            <person name="Salzberg S.L."/>
            <person name="Devos K.M."/>
            <person name="Dvorak J."/>
        </authorList>
    </citation>
    <scope>NUCLEOTIDE SEQUENCE [LARGE SCALE GENOMIC DNA]</scope>
    <source>
        <strain evidence="1">cv. AL8/78</strain>
    </source>
</reference>
<reference evidence="2" key="2">
    <citation type="journal article" date="2017" name="Nat. Plants">
        <title>The Aegilops tauschii genome reveals multiple impacts of transposons.</title>
        <authorList>
            <person name="Zhao G."/>
            <person name="Zou C."/>
            <person name="Li K."/>
            <person name="Wang K."/>
            <person name="Li T."/>
            <person name="Gao L."/>
            <person name="Zhang X."/>
            <person name="Wang H."/>
            <person name="Yang Z."/>
            <person name="Liu X."/>
            <person name="Jiang W."/>
            <person name="Mao L."/>
            <person name="Kong X."/>
            <person name="Jiao Y."/>
            <person name="Jia J."/>
        </authorList>
    </citation>
    <scope>NUCLEOTIDE SEQUENCE [LARGE SCALE GENOMIC DNA]</scope>
    <source>
        <strain evidence="2">cv. AL8/78</strain>
    </source>
</reference>
<dbReference type="Gramene" id="AET3Gv20243200.18">
    <property type="protein sequence ID" value="AET3Gv20243200.18"/>
    <property type="gene ID" value="AET3Gv20243200"/>
</dbReference>
<keyword evidence="2" id="KW-1185">Reference proteome</keyword>
<reference evidence="2" key="1">
    <citation type="journal article" date="2014" name="Science">
        <title>Ancient hybridizations among the ancestral genomes of bread wheat.</title>
        <authorList>
            <consortium name="International Wheat Genome Sequencing Consortium,"/>
            <person name="Marcussen T."/>
            <person name="Sandve S.R."/>
            <person name="Heier L."/>
            <person name="Spannagl M."/>
            <person name="Pfeifer M."/>
            <person name="Jakobsen K.S."/>
            <person name="Wulff B.B."/>
            <person name="Steuernagel B."/>
            <person name="Mayer K.F."/>
            <person name="Olsen O.A."/>
        </authorList>
    </citation>
    <scope>NUCLEOTIDE SEQUENCE [LARGE SCALE GENOMIC DNA]</scope>
    <source>
        <strain evidence="2">cv. AL8/78</strain>
    </source>
</reference>